<dbReference type="EMBL" id="CP030261">
    <property type="protein sequence ID" value="AXB58300.1"/>
    <property type="molecule type" value="Genomic_DNA"/>
</dbReference>
<dbReference type="OrthoDB" id="870656at2"/>
<evidence type="ECO:0000313" key="1">
    <source>
        <dbReference type="EMBL" id="AXB58300.1"/>
    </source>
</evidence>
<protein>
    <submittedName>
        <fullName evidence="1">Uncharacterized protein</fullName>
    </submittedName>
</protein>
<proteinExistence type="predicted"/>
<evidence type="ECO:0000313" key="2">
    <source>
        <dbReference type="Proteomes" id="UP000251561"/>
    </source>
</evidence>
<accession>A0A344LWK8</accession>
<dbReference type="Proteomes" id="UP000251561">
    <property type="component" value="Chromosome"/>
</dbReference>
<dbReference type="AlphaFoldDB" id="A0A344LWK8"/>
<keyword evidence="2" id="KW-1185">Reference proteome</keyword>
<reference evidence="1 2" key="1">
    <citation type="submission" date="2018-06" db="EMBL/GenBank/DDBJ databases">
        <title>Genome sequencing of Flavobacterium.</title>
        <authorList>
            <person name="Baek M.-G."/>
            <person name="Yi H."/>
        </authorList>
    </citation>
    <scope>NUCLEOTIDE SEQUENCE [LARGE SCALE GENOMIC DNA]</scope>
    <source>
        <strain evidence="1 2">HYN0086</strain>
    </source>
</reference>
<sequence length="361" mass="42439">MNFKIALILDYFISKGWKVKGNGQNFTYLQPAESLHLPKDFLLEIPNDDKLKGFDLYINRLINDFTNIYPEINSDELNILFSRNNSIIKYRIFDPENSDGSIGINKFIDSVESFKNVLYNAVNFTVNKRAIFGQTKSEANEYLKNCRVLQSEKGSYINRFEIPNKPLHTTFDDIDTENVNNKLFNVLEFVKEEIFVETNRIKFTENYIEDNKEFLNYELLKSIKNIYSRSHISNVEYTLCTKDYTRDIVTEKVQSKIVYFNHYLNELRDSLFELTTFEARGYIKKLQSNNPMSSNYNEVVLDAKRLGIKLPIKFHLRIEEYLDAIEAHKEHLEIKVSGKAKEYKTVIHITELETFEIISVK</sequence>
<dbReference type="KEGG" id="ffl:HYN86_17545"/>
<organism evidence="1 2">
    <name type="scientific">Flavobacterium fluviale</name>
    <dbReference type="NCBI Taxonomy" id="2249356"/>
    <lineage>
        <taxon>Bacteria</taxon>
        <taxon>Pseudomonadati</taxon>
        <taxon>Bacteroidota</taxon>
        <taxon>Flavobacteriia</taxon>
        <taxon>Flavobacteriales</taxon>
        <taxon>Flavobacteriaceae</taxon>
        <taxon>Flavobacterium</taxon>
    </lineage>
</organism>
<dbReference type="RefSeq" id="WP_113679223.1">
    <property type="nucleotide sequence ID" value="NZ_CP030261.1"/>
</dbReference>
<name>A0A344LWK8_9FLAO</name>
<gene>
    <name evidence="1" type="ORF">HYN86_17545</name>
</gene>